<dbReference type="PRINTS" id="PR00033">
    <property type="entry name" value="HTHASNC"/>
</dbReference>
<dbReference type="Pfam" id="PF00392">
    <property type="entry name" value="GntR"/>
    <property type="match status" value="1"/>
</dbReference>
<evidence type="ECO:0000256" key="2">
    <source>
        <dbReference type="ARBA" id="ARBA00023125"/>
    </source>
</evidence>
<dbReference type="SMART" id="SM00345">
    <property type="entry name" value="HTH_GNTR"/>
    <property type="match status" value="1"/>
</dbReference>
<keyword evidence="1" id="KW-0805">Transcription regulation</keyword>
<dbReference type="SUPFAM" id="SSF46785">
    <property type="entry name" value="Winged helix' DNA-binding domain"/>
    <property type="match status" value="1"/>
</dbReference>
<keyword evidence="6" id="KW-1185">Reference proteome</keyword>
<gene>
    <name evidence="5" type="ORF">IV501_13220</name>
</gene>
<dbReference type="Gene3D" id="1.20.120.530">
    <property type="entry name" value="GntR ligand-binding domain-like"/>
    <property type="match status" value="1"/>
</dbReference>
<evidence type="ECO:0000313" key="5">
    <source>
        <dbReference type="EMBL" id="MBK4348598.1"/>
    </source>
</evidence>
<sequence length="236" mass="25926">MSDIPEQEVPQAESFATSSIVTTVFDSILADVHEGRLLPGTRISDSDLAEKLGVSRTPVREALQRLREIGIIEASASRFTRISIISPQQTADAMVVWVALYGALVSEVISRVPPEMVLAMRADHDRFVEHLMNPDPQKLATANADFFAHFVTLSTNPALQRGITSVVHQIRLGSLHLPDYIDLRALSVAQDLLVHAARDHDRAAALGSMRMLGLIEIPVEDSEQADANDKVVRTEF</sequence>
<dbReference type="PRINTS" id="PR00035">
    <property type="entry name" value="HTHGNTR"/>
</dbReference>
<comment type="caution">
    <text evidence="5">The sequence shown here is derived from an EMBL/GenBank/DDBJ whole genome shotgun (WGS) entry which is preliminary data.</text>
</comment>
<feature type="domain" description="HTH gntR-type" evidence="4">
    <location>
        <begin position="18"/>
        <end position="85"/>
    </location>
</feature>
<dbReference type="InterPro" id="IPR008920">
    <property type="entry name" value="TF_FadR/GntR_C"/>
</dbReference>
<evidence type="ECO:0000256" key="3">
    <source>
        <dbReference type="ARBA" id="ARBA00023163"/>
    </source>
</evidence>
<organism evidence="5 6">
    <name type="scientific">Lacisediminihabitans changchengi</name>
    <dbReference type="NCBI Taxonomy" id="2787634"/>
    <lineage>
        <taxon>Bacteria</taxon>
        <taxon>Bacillati</taxon>
        <taxon>Actinomycetota</taxon>
        <taxon>Actinomycetes</taxon>
        <taxon>Micrococcales</taxon>
        <taxon>Microbacteriaceae</taxon>
        <taxon>Lacisediminihabitans</taxon>
    </lineage>
</organism>
<keyword evidence="3" id="KW-0804">Transcription</keyword>
<dbReference type="InterPro" id="IPR036390">
    <property type="entry name" value="WH_DNA-bd_sf"/>
</dbReference>
<dbReference type="Gene3D" id="1.10.10.10">
    <property type="entry name" value="Winged helix-like DNA-binding domain superfamily/Winged helix DNA-binding domain"/>
    <property type="match status" value="1"/>
</dbReference>
<dbReference type="Pfam" id="PF07729">
    <property type="entry name" value="FCD"/>
    <property type="match status" value="1"/>
</dbReference>
<dbReference type="InterPro" id="IPR000485">
    <property type="entry name" value="AsnC-type_HTH_dom"/>
</dbReference>
<evidence type="ECO:0000259" key="4">
    <source>
        <dbReference type="PROSITE" id="PS50949"/>
    </source>
</evidence>
<keyword evidence="2" id="KW-0238">DNA-binding</keyword>
<dbReference type="AlphaFoldDB" id="A0A934SN53"/>
<accession>A0A934SN53</accession>
<dbReference type="InterPro" id="IPR036388">
    <property type="entry name" value="WH-like_DNA-bd_sf"/>
</dbReference>
<protein>
    <submittedName>
        <fullName evidence="5">GntR family transcriptional regulator</fullName>
    </submittedName>
</protein>
<dbReference type="GO" id="GO:0043565">
    <property type="term" value="F:sequence-specific DNA binding"/>
    <property type="evidence" value="ECO:0007669"/>
    <property type="project" value="InterPro"/>
</dbReference>
<dbReference type="Proteomes" id="UP000636458">
    <property type="component" value="Unassembled WGS sequence"/>
</dbReference>
<evidence type="ECO:0000256" key="1">
    <source>
        <dbReference type="ARBA" id="ARBA00023015"/>
    </source>
</evidence>
<dbReference type="CDD" id="cd07377">
    <property type="entry name" value="WHTH_GntR"/>
    <property type="match status" value="1"/>
</dbReference>
<name>A0A934SN53_9MICO</name>
<dbReference type="RefSeq" id="WP_200556790.1">
    <property type="nucleotide sequence ID" value="NZ_JAEPES010000004.1"/>
</dbReference>
<dbReference type="PANTHER" id="PTHR43537">
    <property type="entry name" value="TRANSCRIPTIONAL REGULATOR, GNTR FAMILY"/>
    <property type="match status" value="1"/>
</dbReference>
<dbReference type="PANTHER" id="PTHR43537:SF24">
    <property type="entry name" value="GLUCONATE OPERON TRANSCRIPTIONAL REPRESSOR"/>
    <property type="match status" value="1"/>
</dbReference>
<dbReference type="GO" id="GO:0003700">
    <property type="term" value="F:DNA-binding transcription factor activity"/>
    <property type="evidence" value="ECO:0007669"/>
    <property type="project" value="InterPro"/>
</dbReference>
<dbReference type="PROSITE" id="PS50949">
    <property type="entry name" value="HTH_GNTR"/>
    <property type="match status" value="1"/>
</dbReference>
<dbReference type="InterPro" id="IPR000524">
    <property type="entry name" value="Tscrpt_reg_HTH_GntR"/>
</dbReference>
<evidence type="ECO:0000313" key="6">
    <source>
        <dbReference type="Proteomes" id="UP000636458"/>
    </source>
</evidence>
<reference evidence="5" key="1">
    <citation type="submission" date="2021-01" db="EMBL/GenBank/DDBJ databases">
        <title>Lacisediminihabitans sp. nov. strain G11-30, isolated from Antarctic Soil.</title>
        <authorList>
            <person name="Li J."/>
        </authorList>
    </citation>
    <scope>NUCLEOTIDE SEQUENCE</scope>
    <source>
        <strain evidence="5">G11-30</strain>
    </source>
</reference>
<dbReference type="InterPro" id="IPR011711">
    <property type="entry name" value="GntR_C"/>
</dbReference>
<dbReference type="EMBL" id="JAEPES010000004">
    <property type="protein sequence ID" value="MBK4348598.1"/>
    <property type="molecule type" value="Genomic_DNA"/>
</dbReference>
<dbReference type="SUPFAM" id="SSF48008">
    <property type="entry name" value="GntR ligand-binding domain-like"/>
    <property type="match status" value="1"/>
</dbReference>
<proteinExistence type="predicted"/>